<reference evidence="3" key="1">
    <citation type="journal article" date="2019" name="Int. J. Syst. Evol. Microbiol.">
        <title>The Global Catalogue of Microorganisms (GCM) 10K type strain sequencing project: providing services to taxonomists for standard genome sequencing and annotation.</title>
        <authorList>
            <consortium name="The Broad Institute Genomics Platform"/>
            <consortium name="The Broad Institute Genome Sequencing Center for Infectious Disease"/>
            <person name="Wu L."/>
            <person name="Ma J."/>
        </authorList>
    </citation>
    <scope>NUCLEOTIDE SEQUENCE [LARGE SCALE GENOMIC DNA]</scope>
    <source>
        <strain evidence="3">JCM 3272</strain>
    </source>
</reference>
<dbReference type="SUPFAM" id="SSF53335">
    <property type="entry name" value="S-adenosyl-L-methionine-dependent methyltransferases"/>
    <property type="match status" value="1"/>
</dbReference>
<dbReference type="Pfam" id="PF10017">
    <property type="entry name" value="Methyltransf_33"/>
    <property type="match status" value="1"/>
</dbReference>
<evidence type="ECO:0000313" key="3">
    <source>
        <dbReference type="Proteomes" id="UP001501444"/>
    </source>
</evidence>
<dbReference type="InterPro" id="IPR029063">
    <property type="entry name" value="SAM-dependent_MTases_sf"/>
</dbReference>
<keyword evidence="3" id="KW-1185">Reference proteome</keyword>
<name>A0ABP5T6I9_9ACTN</name>
<protein>
    <recommendedName>
        <fullName evidence="1">Histidine-specific methyltransferase SAM-dependent domain-containing protein</fullName>
    </recommendedName>
</protein>
<evidence type="ECO:0000313" key="2">
    <source>
        <dbReference type="EMBL" id="GAA2344261.1"/>
    </source>
</evidence>
<organism evidence="2 3">
    <name type="scientific">Dactylosporangium salmoneum</name>
    <dbReference type="NCBI Taxonomy" id="53361"/>
    <lineage>
        <taxon>Bacteria</taxon>
        <taxon>Bacillati</taxon>
        <taxon>Actinomycetota</taxon>
        <taxon>Actinomycetes</taxon>
        <taxon>Micromonosporales</taxon>
        <taxon>Micromonosporaceae</taxon>
        <taxon>Dactylosporangium</taxon>
    </lineage>
</organism>
<sequence>MDDVHVLGPRRSSYFENHRHRRALIDSISAGTVPLKYAYAGSAAYTHDRYASTADYSAMMASAANESETLLMSGVRDLDLRDLAEVGPGNGRHSVAFLRGLAERGRAPRRYLGVDFSATLLNIAAERIRAQAGAGLAVDTAVWDVEDRPSPCLERWRSGAGPVVVCMLGGTLGNLESPVQVLRNLADGLCSGDVLLLTVLLRPATAAVESTMSAYRTEAFRCAALEPLVAAGLRPADMRLTLTYDDSAVVGEVTLLRDARVGRTRLPRGHQFRCFLSRRFAGDEVIRLLYDSGWAVRAVRVDEADHHMTLVAARK</sequence>
<proteinExistence type="predicted"/>
<dbReference type="Proteomes" id="UP001501444">
    <property type="component" value="Unassembled WGS sequence"/>
</dbReference>
<gene>
    <name evidence="2" type="ORF">GCM10010170_029680</name>
</gene>
<comment type="caution">
    <text evidence="2">The sequence shown here is derived from an EMBL/GenBank/DDBJ whole genome shotgun (WGS) entry which is preliminary data.</text>
</comment>
<feature type="domain" description="Histidine-specific methyltransferase SAM-dependent" evidence="1">
    <location>
        <begin position="80"/>
        <end position="309"/>
    </location>
</feature>
<dbReference type="Gene3D" id="3.40.50.150">
    <property type="entry name" value="Vaccinia Virus protein VP39"/>
    <property type="match status" value="1"/>
</dbReference>
<accession>A0ABP5T6I9</accession>
<dbReference type="InterPro" id="IPR019257">
    <property type="entry name" value="MeTrfase_dom"/>
</dbReference>
<dbReference type="EMBL" id="BAAARV010000024">
    <property type="protein sequence ID" value="GAA2344261.1"/>
    <property type="molecule type" value="Genomic_DNA"/>
</dbReference>
<evidence type="ECO:0000259" key="1">
    <source>
        <dbReference type="Pfam" id="PF10017"/>
    </source>
</evidence>